<sequence>MSCPYAPENSKKACPLHRFDSVTCRGLIGHDYCGKFKELEEGVQI</sequence>
<dbReference type="Proteomes" id="UP000323733">
    <property type="component" value="Unassembled WGS sequence"/>
</dbReference>
<evidence type="ECO:0000313" key="2">
    <source>
        <dbReference type="Proteomes" id="UP000323733"/>
    </source>
</evidence>
<proteinExistence type="predicted"/>
<protein>
    <submittedName>
        <fullName evidence="1">Uncharacterized protein</fullName>
    </submittedName>
</protein>
<keyword evidence="2" id="KW-1185">Reference proteome</keyword>
<reference evidence="1 2" key="1">
    <citation type="submission" date="2016-10" db="EMBL/GenBank/DDBJ databases">
        <authorList>
            <person name="Varghese N."/>
            <person name="Submissions S."/>
        </authorList>
    </citation>
    <scope>NUCLEOTIDE SEQUENCE [LARGE SCALE GENOMIC DNA]</scope>
    <source>
        <strain evidence="1 2">DSM 11855</strain>
    </source>
</reference>
<organism evidence="1 2">
    <name type="scientific">Methanosarcina thermophila</name>
    <dbReference type="NCBI Taxonomy" id="2210"/>
    <lineage>
        <taxon>Archaea</taxon>
        <taxon>Methanobacteriati</taxon>
        <taxon>Methanobacteriota</taxon>
        <taxon>Stenosarchaea group</taxon>
        <taxon>Methanomicrobia</taxon>
        <taxon>Methanosarcinales</taxon>
        <taxon>Methanosarcinaceae</taxon>
        <taxon>Methanosarcina</taxon>
    </lineage>
</organism>
<evidence type="ECO:0000313" key="1">
    <source>
        <dbReference type="EMBL" id="SFT73128.1"/>
    </source>
</evidence>
<accession>A0A1I7AE17</accession>
<dbReference type="AlphaFoldDB" id="A0A1I7AE17"/>
<dbReference type="EMBL" id="FPAO01000008">
    <property type="protein sequence ID" value="SFT73128.1"/>
    <property type="molecule type" value="Genomic_DNA"/>
</dbReference>
<gene>
    <name evidence="1" type="ORF">SAMN02910340_02070</name>
</gene>
<dbReference type="RefSeq" id="WP_181952245.1">
    <property type="nucleotide sequence ID" value="NZ_FPAO01000008.1"/>
</dbReference>
<name>A0A1I7AE17_METTE</name>